<dbReference type="Gene3D" id="2.40.160.10">
    <property type="entry name" value="Porin"/>
    <property type="match status" value="1"/>
</dbReference>
<dbReference type="InterPro" id="IPR023614">
    <property type="entry name" value="Porin_dom_sf"/>
</dbReference>
<protein>
    <submittedName>
        <fullName evidence="1">Uncharacterized protein</fullName>
    </submittedName>
</protein>
<organism evidence="1">
    <name type="scientific">Eucampia antarctica</name>
    <dbReference type="NCBI Taxonomy" id="49252"/>
    <lineage>
        <taxon>Eukaryota</taxon>
        <taxon>Sar</taxon>
        <taxon>Stramenopiles</taxon>
        <taxon>Ochrophyta</taxon>
        <taxon>Bacillariophyta</taxon>
        <taxon>Mediophyceae</taxon>
        <taxon>Biddulphiophycidae</taxon>
        <taxon>Hemiaulales</taxon>
        <taxon>Hemiaulaceae</taxon>
        <taxon>Eucampia</taxon>
    </lineage>
</organism>
<dbReference type="PANTHER" id="PTHR11743">
    <property type="entry name" value="VOLTAGE-DEPENDENT ANION-SELECTIVE CHANNEL"/>
    <property type="match status" value="1"/>
</dbReference>
<dbReference type="InterPro" id="IPR027246">
    <property type="entry name" value="Porin_Euk/Tom40"/>
</dbReference>
<dbReference type="InterPro" id="IPR001925">
    <property type="entry name" value="Porin_Euk"/>
</dbReference>
<dbReference type="EMBL" id="HBHI01004331">
    <property type="protein sequence ID" value="CAD9658409.1"/>
    <property type="molecule type" value="Transcribed_RNA"/>
</dbReference>
<name>A0A7S2R261_9STRA</name>
<dbReference type="AlphaFoldDB" id="A0A7S2R261"/>
<evidence type="ECO:0000313" key="1">
    <source>
        <dbReference type="EMBL" id="CAD9658409.1"/>
    </source>
</evidence>
<dbReference type="GO" id="GO:0008308">
    <property type="term" value="F:voltage-gated monoatomic anion channel activity"/>
    <property type="evidence" value="ECO:0007669"/>
    <property type="project" value="InterPro"/>
</dbReference>
<sequence>MAIKFSDLAKAPTDILNEDYTSKVSLKCKKNAGPVAVTIETERAASGALTSKVGTKFSYAGLNFDKVQHTADGGSVLETSLVPAPGFKLSFKGGRGAVLGLDYKKSNFVATGKMDVKDMSKFSTSACLGLSGGVTVGSELAYALSGKTGVTSFNVGASYSAGSFFAAAATASKFSQLNVDCMYKVNPDLSIAGSTTHSAAESINLVAVGCAYKAPLGDIKAKVGSNGVLSAVLVKNIAPKVALTASGSIKGTDTSTFKYGLGLSL</sequence>
<reference evidence="1" key="1">
    <citation type="submission" date="2021-01" db="EMBL/GenBank/DDBJ databases">
        <authorList>
            <person name="Corre E."/>
            <person name="Pelletier E."/>
            <person name="Niang G."/>
            <person name="Scheremetjew M."/>
            <person name="Finn R."/>
            <person name="Kale V."/>
            <person name="Holt S."/>
            <person name="Cochrane G."/>
            <person name="Meng A."/>
            <person name="Brown T."/>
            <person name="Cohen L."/>
        </authorList>
    </citation>
    <scope>NUCLEOTIDE SEQUENCE</scope>
    <source>
        <strain evidence="1">CCMP1452</strain>
    </source>
</reference>
<dbReference type="PANTHER" id="PTHR11743:SF70">
    <property type="entry name" value="GH26960P-RELATED"/>
    <property type="match status" value="1"/>
</dbReference>
<gene>
    <name evidence="1" type="ORF">EANT1437_LOCUS2211</name>
</gene>
<dbReference type="Pfam" id="PF01459">
    <property type="entry name" value="Porin_3"/>
    <property type="match status" value="1"/>
</dbReference>
<accession>A0A7S2R261</accession>
<proteinExistence type="predicted"/>
<dbReference type="GO" id="GO:0005741">
    <property type="term" value="C:mitochondrial outer membrane"/>
    <property type="evidence" value="ECO:0007669"/>
    <property type="project" value="InterPro"/>
</dbReference>